<feature type="transmembrane region" description="Helical" evidence="8">
    <location>
        <begin position="212"/>
        <end position="231"/>
    </location>
</feature>
<dbReference type="RefSeq" id="WP_066522837.1">
    <property type="nucleotide sequence ID" value="NZ_CABMOF010000010.1"/>
</dbReference>
<reference evidence="10 11" key="1">
    <citation type="submission" date="2016-02" db="EMBL/GenBank/DDBJ databases">
        <authorList>
            <person name="Wen L."/>
            <person name="He K."/>
            <person name="Yang H."/>
        </authorList>
    </citation>
    <scope>NUCLEOTIDE SEQUENCE [LARGE SCALE GENOMIC DNA]</scope>
    <source>
        <strain evidence="10 11">DSM 22607</strain>
    </source>
</reference>
<dbReference type="PROSITE" id="PS50850">
    <property type="entry name" value="MFS"/>
    <property type="match status" value="1"/>
</dbReference>
<keyword evidence="5 8" id="KW-1133">Transmembrane helix</keyword>
<evidence type="ECO:0000259" key="9">
    <source>
        <dbReference type="PROSITE" id="PS50850"/>
    </source>
</evidence>
<feature type="transmembrane region" description="Helical" evidence="8">
    <location>
        <begin position="275"/>
        <end position="296"/>
    </location>
</feature>
<feature type="transmembrane region" description="Helical" evidence="8">
    <location>
        <begin position="144"/>
        <end position="166"/>
    </location>
</feature>
<feature type="transmembrane region" description="Helical" evidence="8">
    <location>
        <begin position="172"/>
        <end position="191"/>
    </location>
</feature>
<evidence type="ECO:0000256" key="2">
    <source>
        <dbReference type="ARBA" id="ARBA00008335"/>
    </source>
</evidence>
<evidence type="ECO:0000256" key="8">
    <source>
        <dbReference type="SAM" id="Phobius"/>
    </source>
</evidence>
<sequence>MKKPDYRYTVRACYMGYIVLAIVINLTPILFVPLQSLYGITYAQLGILISVNFIVQVTSDLAFGRPADALGARPFVILAQVLTVAGLVVFVFAADLFADVFTGLLVGTILFSIGGGLLELLINPIVNAIPTKEKISAINVLHSFYSWGQIVVIIVTTVLIYTWGAASWRQIALLWLAIPAINIFLFSKAPIAPFVKEGKQKMPLKKVAKNKYFLLVVSCIIMAAASEHVMGEWSSTFMEKAAGFPKIVGDTAGVCMFALMMGVGRIIYAKLGGKNLLNALAAGAGLALAAYLLIAFTNNGVLALAACALCGFAVSTMWPGCIVLAADRFPRAGASMFSLLAASGDAGAAFAPWLAGMVAQGVSAVSGDQAGLRMAMLITAVFPLTMLAVISVIKKEHKKSGTQEKEYKGEDGNLSIDDVR</sequence>
<dbReference type="AlphaFoldDB" id="A0A136Q024"/>
<feature type="transmembrane region" description="Helical" evidence="8">
    <location>
        <begin position="12"/>
        <end position="34"/>
    </location>
</feature>
<dbReference type="SUPFAM" id="SSF103473">
    <property type="entry name" value="MFS general substrate transporter"/>
    <property type="match status" value="1"/>
</dbReference>
<name>A0A136Q024_9FIRM</name>
<comment type="subcellular location">
    <subcellularLocation>
        <location evidence="1">Cell membrane</location>
        <topology evidence="1">Multi-pass membrane protein</topology>
    </subcellularLocation>
</comment>
<dbReference type="KEGG" id="cmiu:B1H56_13790"/>
<keyword evidence="3" id="KW-0813">Transport</keyword>
<dbReference type="InterPro" id="IPR011701">
    <property type="entry name" value="MFS"/>
</dbReference>
<accession>A0A136Q024</accession>
<evidence type="ECO:0000313" key="10">
    <source>
        <dbReference type="EMBL" id="KXK64042.1"/>
    </source>
</evidence>
<evidence type="ECO:0000256" key="7">
    <source>
        <dbReference type="SAM" id="MobiDB-lite"/>
    </source>
</evidence>
<keyword evidence="4 8" id="KW-0812">Transmembrane</keyword>
<feature type="domain" description="Major facilitator superfamily (MFS) profile" evidence="9">
    <location>
        <begin position="9"/>
        <end position="398"/>
    </location>
</feature>
<dbReference type="InterPro" id="IPR036259">
    <property type="entry name" value="MFS_trans_sf"/>
</dbReference>
<evidence type="ECO:0000256" key="4">
    <source>
        <dbReference type="ARBA" id="ARBA00022692"/>
    </source>
</evidence>
<keyword evidence="6 8" id="KW-0472">Membrane</keyword>
<evidence type="ECO:0000256" key="3">
    <source>
        <dbReference type="ARBA" id="ARBA00022448"/>
    </source>
</evidence>
<feature type="transmembrane region" description="Helical" evidence="8">
    <location>
        <begin position="375"/>
        <end position="393"/>
    </location>
</feature>
<dbReference type="GO" id="GO:0005886">
    <property type="term" value="C:plasma membrane"/>
    <property type="evidence" value="ECO:0007669"/>
    <property type="project" value="UniProtKB-SubCell"/>
</dbReference>
<comment type="similarity">
    <text evidence="2">Belongs to the major facilitator superfamily.</text>
</comment>
<dbReference type="STRING" id="626937.HMPREF3293_03090"/>
<dbReference type="Gene3D" id="1.20.1250.20">
    <property type="entry name" value="MFS general substrate transporter like domains"/>
    <property type="match status" value="1"/>
</dbReference>
<evidence type="ECO:0000256" key="5">
    <source>
        <dbReference type="ARBA" id="ARBA00022989"/>
    </source>
</evidence>
<feature type="transmembrane region" description="Helical" evidence="8">
    <location>
        <begin position="40"/>
        <end position="63"/>
    </location>
</feature>
<dbReference type="InterPro" id="IPR020846">
    <property type="entry name" value="MFS_dom"/>
</dbReference>
<feature type="transmembrane region" description="Helical" evidence="8">
    <location>
        <begin position="100"/>
        <end position="123"/>
    </location>
</feature>
<evidence type="ECO:0000256" key="1">
    <source>
        <dbReference type="ARBA" id="ARBA00004651"/>
    </source>
</evidence>
<dbReference type="GO" id="GO:0022857">
    <property type="term" value="F:transmembrane transporter activity"/>
    <property type="evidence" value="ECO:0007669"/>
    <property type="project" value="InterPro"/>
</dbReference>
<proteinExistence type="inferred from homology"/>
<evidence type="ECO:0000256" key="6">
    <source>
        <dbReference type="ARBA" id="ARBA00023136"/>
    </source>
</evidence>
<feature type="transmembrane region" description="Helical" evidence="8">
    <location>
        <begin position="75"/>
        <end position="94"/>
    </location>
</feature>
<dbReference type="PANTHER" id="PTHR23514">
    <property type="entry name" value="BYPASS OF STOP CODON PROTEIN 6"/>
    <property type="match status" value="1"/>
</dbReference>
<dbReference type="EMBL" id="LSZW01000067">
    <property type="protein sequence ID" value="KXK64042.1"/>
    <property type="molecule type" value="Genomic_DNA"/>
</dbReference>
<feature type="region of interest" description="Disordered" evidence="7">
    <location>
        <begin position="400"/>
        <end position="420"/>
    </location>
</feature>
<dbReference type="OrthoDB" id="9769325at2"/>
<comment type="caution">
    <text evidence="10">The sequence shown here is derived from an EMBL/GenBank/DDBJ whole genome shotgun (WGS) entry which is preliminary data.</text>
</comment>
<dbReference type="Proteomes" id="UP000070366">
    <property type="component" value="Unassembled WGS sequence"/>
</dbReference>
<feature type="transmembrane region" description="Helical" evidence="8">
    <location>
        <begin position="337"/>
        <end position="355"/>
    </location>
</feature>
<organism evidence="10 11">
    <name type="scientific">Christensenella minuta</name>
    <dbReference type="NCBI Taxonomy" id="626937"/>
    <lineage>
        <taxon>Bacteria</taxon>
        <taxon>Bacillati</taxon>
        <taxon>Bacillota</taxon>
        <taxon>Clostridia</taxon>
        <taxon>Christensenellales</taxon>
        <taxon>Christensenellaceae</taxon>
        <taxon>Christensenella</taxon>
    </lineage>
</organism>
<gene>
    <name evidence="10" type="ORF">HMPREF3293_03090</name>
</gene>
<protein>
    <submittedName>
        <fullName evidence="10">Transporter, major facilitator family protein</fullName>
    </submittedName>
</protein>
<evidence type="ECO:0000313" key="11">
    <source>
        <dbReference type="Proteomes" id="UP000070366"/>
    </source>
</evidence>
<dbReference type="Pfam" id="PF07690">
    <property type="entry name" value="MFS_1"/>
    <property type="match status" value="1"/>
</dbReference>
<keyword evidence="11" id="KW-1185">Reference proteome</keyword>
<dbReference type="InterPro" id="IPR051788">
    <property type="entry name" value="MFS_Transporter"/>
</dbReference>
<feature type="transmembrane region" description="Helical" evidence="8">
    <location>
        <begin position="302"/>
        <end position="325"/>
    </location>
</feature>
<feature type="transmembrane region" description="Helical" evidence="8">
    <location>
        <begin position="251"/>
        <end position="268"/>
    </location>
</feature>
<dbReference type="PANTHER" id="PTHR23514:SF3">
    <property type="entry name" value="BYPASS OF STOP CODON PROTEIN 6"/>
    <property type="match status" value="1"/>
</dbReference>